<sequence>MASSRILLLAAILLALASIQARGQSMPPSPAMAPAPATRGGNCTLNGAIALGVCLKLQPGRTSPADKNRCCHRIQGMQSPADCLCLGFQLGGGLVGGIPDGVNSVLGICGMARIPNLVCLVASGTV</sequence>
<proteinExistence type="predicted"/>
<dbReference type="Gramene" id="TraesCAD_scaffold_025825_01G000100.1">
    <property type="protein sequence ID" value="TraesCAD_scaffold_025825_01G000100.1"/>
    <property type="gene ID" value="TraesCAD_scaffold_025825_01G000100"/>
</dbReference>
<feature type="signal peptide" evidence="1">
    <location>
        <begin position="1"/>
        <end position="23"/>
    </location>
</feature>
<dbReference type="Pfam" id="PF00234">
    <property type="entry name" value="Tryp_alpha_amyl"/>
    <property type="match status" value="1"/>
</dbReference>
<dbReference type="Gramene" id="TraesSYM5B03G02962710.1">
    <property type="protein sequence ID" value="TraesSYM5B03G02962710.1.CDS1"/>
    <property type="gene ID" value="TraesSYM5B03G02962710"/>
</dbReference>
<feature type="chain" id="PRO_5043180448" description="Bifunctional inhibitor/plant lipid transfer protein/seed storage helical domain-containing protein" evidence="1">
    <location>
        <begin position="24"/>
        <end position="126"/>
    </location>
</feature>
<name>A0A3B6S8S6_WHEAT</name>
<protein>
    <recommendedName>
        <fullName evidence="2">Bifunctional inhibitor/plant lipid transfer protein/seed storage helical domain-containing protein</fullName>
    </recommendedName>
</protein>
<evidence type="ECO:0000256" key="1">
    <source>
        <dbReference type="SAM" id="SignalP"/>
    </source>
</evidence>
<dbReference type="Gramene" id="TraesCS7B03G0006800.1">
    <property type="protein sequence ID" value="TraesCS7B03G0006800.1.CDS1"/>
    <property type="gene ID" value="TraesCS7B03G0006800"/>
</dbReference>
<organism evidence="3">
    <name type="scientific">Triticum aestivum</name>
    <name type="common">Wheat</name>
    <dbReference type="NCBI Taxonomy" id="4565"/>
    <lineage>
        <taxon>Eukaryota</taxon>
        <taxon>Viridiplantae</taxon>
        <taxon>Streptophyta</taxon>
        <taxon>Embryophyta</taxon>
        <taxon>Tracheophyta</taxon>
        <taxon>Spermatophyta</taxon>
        <taxon>Magnoliopsida</taxon>
        <taxon>Liliopsida</taxon>
        <taxon>Poales</taxon>
        <taxon>Poaceae</taxon>
        <taxon>BOP clade</taxon>
        <taxon>Pooideae</taxon>
        <taxon>Triticodae</taxon>
        <taxon>Triticeae</taxon>
        <taxon>Triticinae</taxon>
        <taxon>Triticum</taxon>
    </lineage>
</organism>
<evidence type="ECO:0000259" key="2">
    <source>
        <dbReference type="Pfam" id="PF00234"/>
    </source>
</evidence>
<dbReference type="Gramene" id="TraesSTA7B03G04039190.1">
    <property type="protein sequence ID" value="TraesSTA7B03G04039190.1.CDS1"/>
    <property type="gene ID" value="TraesSTA7B03G04039190"/>
</dbReference>
<dbReference type="Gramene" id="TraesLDM7B03G04044430.1">
    <property type="protein sequence ID" value="TraesLDM7B03G04044430.1.CDS1"/>
    <property type="gene ID" value="TraesLDM7B03G04044430"/>
</dbReference>
<dbReference type="Gramene" id="TraesMAC7B03G04036170.1">
    <property type="protein sequence ID" value="TraesMAC7B03G04036170.1.CDS1"/>
    <property type="gene ID" value="TraesMAC7B03G04036170"/>
</dbReference>
<dbReference type="OMA" id="DCLCMAF"/>
<dbReference type="EnsemblPlants" id="TraesCS7B02G003500.1">
    <property type="protein sequence ID" value="TraesCS7B02G003500.1.cds1"/>
    <property type="gene ID" value="TraesCS7B02G003500"/>
</dbReference>
<dbReference type="SUPFAM" id="SSF47699">
    <property type="entry name" value="Bifunctional inhibitor/lipid-transfer protein/seed storage 2S albumin"/>
    <property type="match status" value="1"/>
</dbReference>
<dbReference type="Gramene" id="TraesWEE_scaffold_010191_01G000300.1">
    <property type="protein sequence ID" value="TraesWEE_scaffold_010191_01G000300.1"/>
    <property type="gene ID" value="TraesWEE_scaffold_010191_01G000300"/>
</dbReference>
<feature type="domain" description="Bifunctional inhibitor/plant lipid transfer protein/seed storage helical" evidence="2">
    <location>
        <begin position="51"/>
        <end position="119"/>
    </location>
</feature>
<dbReference type="InterPro" id="IPR016140">
    <property type="entry name" value="Bifunc_inhib/LTP/seed_store"/>
</dbReference>
<dbReference type="Gramene" id="TraesROB_scaffold_034801_01G000700.1">
    <property type="protein sequence ID" value="TraesROB_scaffold_034801_01G000700.1"/>
    <property type="gene ID" value="TraesROB_scaffold_034801_01G000700"/>
</dbReference>
<reference evidence="3" key="2">
    <citation type="submission" date="2018-10" db="UniProtKB">
        <authorList>
            <consortium name="EnsemblPlants"/>
        </authorList>
    </citation>
    <scope>IDENTIFICATION</scope>
</reference>
<evidence type="ECO:0000313" key="4">
    <source>
        <dbReference type="Proteomes" id="UP000019116"/>
    </source>
</evidence>
<keyword evidence="1" id="KW-0732">Signal</keyword>
<dbReference type="Gramene" id="TraesLAC7B03G03993250.1">
    <property type="protein sequence ID" value="TraesLAC7B03G03993250.1.CDS1"/>
    <property type="gene ID" value="TraesLAC7B03G03993250"/>
</dbReference>
<dbReference type="Gramene" id="TraesNOR7B03G04088070.1">
    <property type="protein sequence ID" value="TraesNOR7B03G04088070.1.CDS1"/>
    <property type="gene ID" value="TraesNOR7B03G04088070"/>
</dbReference>
<dbReference type="AlphaFoldDB" id="A0A3B6S8S6"/>
<dbReference type="Gramene" id="TraesJAG7B03G04023550.1">
    <property type="protein sequence ID" value="TraesJAG7B03G04023550.1.CDS1"/>
    <property type="gene ID" value="TraesJAG7B03G04023550"/>
</dbReference>
<dbReference type="Gramene" id="TraesARI5B03G02976630.1">
    <property type="protein sequence ID" value="TraesARI5B03G02976630.1.CDS1"/>
    <property type="gene ID" value="TraesARI5B03G02976630"/>
</dbReference>
<evidence type="ECO:0000313" key="3">
    <source>
        <dbReference type="EnsemblPlants" id="TraesCS7B02G003500.1.cds1"/>
    </source>
</evidence>
<dbReference type="InterPro" id="IPR036312">
    <property type="entry name" value="Bifun_inhib/LTP/seed_sf"/>
</dbReference>
<dbReference type="Gramene" id="TraesCLE_scaffold_004117_01G000700.1">
    <property type="protein sequence ID" value="TraesCLE_scaffold_004117_01G000700.1"/>
    <property type="gene ID" value="TraesCLE_scaffold_004117_01G000700"/>
</dbReference>
<dbReference type="Proteomes" id="UP000019116">
    <property type="component" value="Chromosome 7B"/>
</dbReference>
<dbReference type="Gramene" id="TraesCS7B02G003500.1">
    <property type="protein sequence ID" value="TraesCS7B02G003500.1.cds1"/>
    <property type="gene ID" value="TraesCS7B02G003500"/>
</dbReference>
<reference evidence="3" key="1">
    <citation type="submission" date="2018-08" db="EMBL/GenBank/DDBJ databases">
        <authorList>
            <person name="Rossello M."/>
        </authorList>
    </citation>
    <scope>NUCLEOTIDE SEQUENCE [LARGE SCALE GENOMIC DNA]</scope>
    <source>
        <strain evidence="3">cv. Chinese Spring</strain>
    </source>
</reference>
<keyword evidence="4" id="KW-1185">Reference proteome</keyword>
<accession>A0A3B6S8S6</accession>